<dbReference type="EMBL" id="BSYI01000006">
    <property type="protein sequence ID" value="GMG81854.1"/>
    <property type="molecule type" value="Genomic_DNA"/>
</dbReference>
<keyword evidence="1" id="KW-1133">Transmembrane helix</keyword>
<proteinExistence type="predicted"/>
<feature type="transmembrane region" description="Helical" evidence="1">
    <location>
        <begin position="487"/>
        <end position="508"/>
    </location>
</feature>
<keyword evidence="3" id="KW-1185">Reference proteome</keyword>
<gene>
    <name evidence="2" type="ORF">LNKW23_10670</name>
</gene>
<dbReference type="RefSeq" id="WP_285670583.1">
    <property type="nucleotide sequence ID" value="NZ_BSYI01000006.1"/>
</dbReference>
<keyword evidence="1" id="KW-0812">Transmembrane</keyword>
<reference evidence="2 3" key="1">
    <citation type="submission" date="2023-04" db="EMBL/GenBank/DDBJ databases">
        <title>Marinoamorphus aggregata gen. nov., sp. Nov., isolate from tissue of brittle star Ophioplocus japonicus.</title>
        <authorList>
            <person name="Kawano K."/>
            <person name="Sawayama S."/>
            <person name="Nakagawa S."/>
        </authorList>
    </citation>
    <scope>NUCLEOTIDE SEQUENCE [LARGE SCALE GENOMIC DNA]</scope>
    <source>
        <strain evidence="2 3">NKW23</strain>
    </source>
</reference>
<evidence type="ECO:0008006" key="4">
    <source>
        <dbReference type="Google" id="ProtNLM"/>
    </source>
</evidence>
<evidence type="ECO:0000313" key="3">
    <source>
        <dbReference type="Proteomes" id="UP001239909"/>
    </source>
</evidence>
<protein>
    <recommendedName>
        <fullName evidence="4">ABC3 transporter permease protein domain-containing protein</fullName>
    </recommendedName>
</protein>
<dbReference type="Proteomes" id="UP001239909">
    <property type="component" value="Unassembled WGS sequence"/>
</dbReference>
<keyword evidence="1" id="KW-0472">Membrane</keyword>
<feature type="transmembrane region" description="Helical" evidence="1">
    <location>
        <begin position="529"/>
        <end position="557"/>
    </location>
</feature>
<evidence type="ECO:0000256" key="1">
    <source>
        <dbReference type="SAM" id="Phobius"/>
    </source>
</evidence>
<comment type="caution">
    <text evidence="2">The sequence shown here is derived from an EMBL/GenBank/DDBJ whole genome shotgun (WGS) entry which is preliminary data.</text>
</comment>
<feature type="transmembrane region" description="Helical" evidence="1">
    <location>
        <begin position="587"/>
        <end position="604"/>
    </location>
</feature>
<name>A0ABQ6LMI2_9RHOB</name>
<evidence type="ECO:0000313" key="2">
    <source>
        <dbReference type="EMBL" id="GMG81854.1"/>
    </source>
</evidence>
<sequence length="622" mass="67841">MGLAGLALTEYARAFRRRFAPGGRDFLWFTLLLAGLQLHGLVILAAREGILEQSVNAFLGYEEGYGVPVWVLPNSLRSNYAGTIDRDMVERVTAAGFAMEPYRRFRAEARLRLPGPGIWKGGTAMAAGNLPAFAGLAVDPAGPIWPTPPPAAAPGPWPIVLNRTLFARYFELGAYREALAGRLPEAERARIPTDPARLGEIDRLWLDIRVHRRTLAPFAVTWADHITIGAEQIAFVAPLALWHLAEEAVRNPQNLCLFLEAGPEPGRRITMLRSERLMPKADRAAIRAGFERLAERLGGEARARPTQVRITFGTEEERAAYKPGNRCDPGLPEALVLAHAEELGLPVDPANPGVTIASTAPVSFEGDSLLLPCDAVATDRADRGTRIDAEGRCLLRLPLAERDTGFEEAFVYAPSRLEIGRLLDFLLCRPAPGLVPPEERVPLCIDPVVDRAGTEPESRLRIDEVYEDALTRYNFLTDLIDHLRGPIGLGLGALLLVILWVQIGTILGHRRLRYAMLLCSGTTWWQIRAMLVVQAVAAGLAALVLALGAFLAVHAVLDRLTAGFAERYPVVAAGVELNPLPVGLDNIALVAGLAILTSILLLLVQARLYGISEQEPVETLMR</sequence>
<accession>A0ABQ6LMI2</accession>
<organism evidence="2 3">
    <name type="scientific">Paralimibaculum aggregatum</name>
    <dbReference type="NCBI Taxonomy" id="3036245"/>
    <lineage>
        <taxon>Bacteria</taxon>
        <taxon>Pseudomonadati</taxon>
        <taxon>Pseudomonadota</taxon>
        <taxon>Alphaproteobacteria</taxon>
        <taxon>Rhodobacterales</taxon>
        <taxon>Paracoccaceae</taxon>
        <taxon>Paralimibaculum</taxon>
    </lineage>
</organism>